<dbReference type="AlphaFoldDB" id="M3B2Z6"/>
<keyword evidence="3 4" id="KW-0808">Transferase</keyword>
<protein>
    <submittedName>
        <fullName evidence="4">Glycosyltransferase family 34 protein</fullName>
    </submittedName>
</protein>
<dbReference type="InterPro" id="IPR008630">
    <property type="entry name" value="Glyco_trans_34"/>
</dbReference>
<keyword evidence="5" id="KW-1185">Reference proteome</keyword>
<gene>
    <name evidence="4" type="ORF">SEPMUDRAFT_10215</name>
</gene>
<proteinExistence type="inferred from homology"/>
<dbReference type="GO" id="GO:0000139">
    <property type="term" value="C:Golgi membrane"/>
    <property type="evidence" value="ECO:0007669"/>
    <property type="project" value="TreeGrafter"/>
</dbReference>
<evidence type="ECO:0000256" key="2">
    <source>
        <dbReference type="ARBA" id="ARBA00022676"/>
    </source>
</evidence>
<dbReference type="EMBL" id="KB456262">
    <property type="protein sequence ID" value="EMF14167.1"/>
    <property type="molecule type" value="Genomic_DNA"/>
</dbReference>
<evidence type="ECO:0000313" key="4">
    <source>
        <dbReference type="EMBL" id="EMF14167.1"/>
    </source>
</evidence>
<feature type="non-terminal residue" evidence="4">
    <location>
        <position position="1"/>
    </location>
</feature>
<dbReference type="RefSeq" id="XP_016762288.1">
    <property type="nucleotide sequence ID" value="XM_016900507.1"/>
</dbReference>
<reference evidence="4 5" key="1">
    <citation type="journal article" date="2012" name="PLoS Pathog.">
        <title>Diverse lifestyles and strategies of plant pathogenesis encoded in the genomes of eighteen Dothideomycetes fungi.</title>
        <authorList>
            <person name="Ohm R.A."/>
            <person name="Feau N."/>
            <person name="Henrissat B."/>
            <person name="Schoch C.L."/>
            <person name="Horwitz B.A."/>
            <person name="Barry K.W."/>
            <person name="Condon B.J."/>
            <person name="Copeland A.C."/>
            <person name="Dhillon B."/>
            <person name="Glaser F."/>
            <person name="Hesse C.N."/>
            <person name="Kosti I."/>
            <person name="LaButti K."/>
            <person name="Lindquist E.A."/>
            <person name="Lucas S."/>
            <person name="Salamov A.A."/>
            <person name="Bradshaw R.E."/>
            <person name="Ciuffetti L."/>
            <person name="Hamelin R.C."/>
            <person name="Kema G.H.J."/>
            <person name="Lawrence C."/>
            <person name="Scott J.A."/>
            <person name="Spatafora J.W."/>
            <person name="Turgeon B.G."/>
            <person name="de Wit P.J.G.M."/>
            <person name="Zhong S."/>
            <person name="Goodwin S.B."/>
            <person name="Grigoriev I.V."/>
        </authorList>
    </citation>
    <scope>NUCLEOTIDE SEQUENCE [LARGE SCALE GENOMIC DNA]</scope>
    <source>
        <strain evidence="4 5">SO2202</strain>
    </source>
</reference>
<dbReference type="Proteomes" id="UP000016931">
    <property type="component" value="Unassembled WGS sequence"/>
</dbReference>
<comment type="similarity">
    <text evidence="1">Belongs to the glycosyltransferase 34 family.</text>
</comment>
<name>M3B2Z6_SPHMS</name>
<organism evidence="4 5">
    <name type="scientific">Sphaerulina musiva (strain SO2202)</name>
    <name type="common">Poplar stem canker fungus</name>
    <name type="synonym">Septoria musiva</name>
    <dbReference type="NCBI Taxonomy" id="692275"/>
    <lineage>
        <taxon>Eukaryota</taxon>
        <taxon>Fungi</taxon>
        <taxon>Dikarya</taxon>
        <taxon>Ascomycota</taxon>
        <taxon>Pezizomycotina</taxon>
        <taxon>Dothideomycetes</taxon>
        <taxon>Dothideomycetidae</taxon>
        <taxon>Mycosphaerellales</taxon>
        <taxon>Mycosphaerellaceae</taxon>
        <taxon>Sphaerulina</taxon>
    </lineage>
</organism>
<evidence type="ECO:0000256" key="3">
    <source>
        <dbReference type="ARBA" id="ARBA00022679"/>
    </source>
</evidence>
<dbReference type="GO" id="GO:0016757">
    <property type="term" value="F:glycosyltransferase activity"/>
    <property type="evidence" value="ECO:0007669"/>
    <property type="project" value="UniProtKB-KW"/>
</dbReference>
<sequence length="242" mass="28130">KPRIATCTVAHGEHKEGYQRALSTHISHGDYHKYPTYLLDHPILDGLWSKESLLLELLLQELSKPKPEQLEWLVWFDADTVIMNKLIPLETFLPPEERSDVHLLYTKDWNGLNNGVFMLRVSTWSLELLSSVLAYRTFRPEDDLPFTEQSAMENVMQMDKYKAGAVQCPPQWFNSYPGDGDEGDVHFDHRPGQLLVHFAGVGDKSKAISDWIDKLEANRTRWEMPLSETNYERQIEEFWRGL</sequence>
<dbReference type="Gene3D" id="3.90.550.10">
    <property type="entry name" value="Spore Coat Polysaccharide Biosynthesis Protein SpsA, Chain A"/>
    <property type="match status" value="1"/>
</dbReference>
<dbReference type="InterPro" id="IPR029044">
    <property type="entry name" value="Nucleotide-diphossugar_trans"/>
</dbReference>
<keyword evidence="2" id="KW-0328">Glycosyltransferase</keyword>
<dbReference type="GeneID" id="27897644"/>
<dbReference type="PANTHER" id="PTHR31306">
    <property type="entry name" value="ALPHA-1,6-MANNOSYLTRANSFERASE MNN11-RELATED"/>
    <property type="match status" value="1"/>
</dbReference>
<feature type="non-terminal residue" evidence="4">
    <location>
        <position position="242"/>
    </location>
</feature>
<dbReference type="SUPFAM" id="SSF53448">
    <property type="entry name" value="Nucleotide-diphospho-sugar transferases"/>
    <property type="match status" value="1"/>
</dbReference>
<dbReference type="PANTHER" id="PTHR31306:SF8">
    <property type="entry name" value="GLYCOSYLTRANSFERASE FAMILY 34 PROTEIN"/>
    <property type="match status" value="1"/>
</dbReference>
<evidence type="ECO:0000313" key="5">
    <source>
        <dbReference type="Proteomes" id="UP000016931"/>
    </source>
</evidence>
<dbReference type="OrthoDB" id="407658at2759"/>
<dbReference type="STRING" id="692275.M3B2Z6"/>
<dbReference type="HOGENOM" id="CLU_039079_0_0_1"/>
<dbReference type="GO" id="GO:0006487">
    <property type="term" value="P:protein N-linked glycosylation"/>
    <property type="evidence" value="ECO:0007669"/>
    <property type="project" value="TreeGrafter"/>
</dbReference>
<evidence type="ECO:0000256" key="1">
    <source>
        <dbReference type="ARBA" id="ARBA00005664"/>
    </source>
</evidence>
<dbReference type="OMA" id="INTHRVH"/>
<dbReference type="Pfam" id="PF05637">
    <property type="entry name" value="Glyco_transf_34"/>
    <property type="match status" value="1"/>
</dbReference>
<dbReference type="eggNOG" id="ENOG502SHP1">
    <property type="taxonomic scope" value="Eukaryota"/>
</dbReference>
<accession>M3B2Z6</accession>